<dbReference type="InterPro" id="IPR025285">
    <property type="entry name" value="DUF4145"/>
</dbReference>
<sequence length="235" mass="26558">MRCPYCQQHYVISSDTHEEHSVTLLKKDFSGCYKKYEIHHTVCPNTECLKSTLLIEVKYILSGQVKGKVLERILLPDSISKIYPDYIPKQLREDYEEACKIVELSPKAAATLARRCLQGIIRDYFGITKGRLVDEVNALQGIMEPELWDAIDGLRKVGNIGAHMEKDVDLIINIEPEEARQLIWLIETLFDSLYVHREETRKRLRAIPGIAAAKDAQKKGLPASPVAGGTTLLTP</sequence>
<dbReference type="AlphaFoldDB" id="A0A212KDC0"/>
<name>A0A212KDC0_9BACT</name>
<evidence type="ECO:0000313" key="2">
    <source>
        <dbReference type="EMBL" id="SBW09505.1"/>
    </source>
</evidence>
<accession>A0A212KDC0</accession>
<protein>
    <recommendedName>
        <fullName evidence="1">DUF4145 domain-containing protein</fullName>
    </recommendedName>
</protein>
<dbReference type="Pfam" id="PF13643">
    <property type="entry name" value="DUF4145"/>
    <property type="match status" value="1"/>
</dbReference>
<proteinExistence type="predicted"/>
<dbReference type="EMBL" id="FLUP01000001">
    <property type="protein sequence ID" value="SBW09505.1"/>
    <property type="molecule type" value="Genomic_DNA"/>
</dbReference>
<organism evidence="2">
    <name type="scientific">uncultured Desulfovibrio sp</name>
    <dbReference type="NCBI Taxonomy" id="167968"/>
    <lineage>
        <taxon>Bacteria</taxon>
        <taxon>Pseudomonadati</taxon>
        <taxon>Thermodesulfobacteriota</taxon>
        <taxon>Desulfovibrionia</taxon>
        <taxon>Desulfovibrionales</taxon>
        <taxon>Desulfovibrionaceae</taxon>
        <taxon>Desulfovibrio</taxon>
        <taxon>environmental samples</taxon>
    </lineage>
</organism>
<gene>
    <name evidence="2" type="ORF">KM92DES2_12719</name>
</gene>
<reference evidence="2" key="1">
    <citation type="submission" date="2016-04" db="EMBL/GenBank/DDBJ databases">
        <authorList>
            <person name="Evans L.H."/>
            <person name="Alamgir A."/>
            <person name="Owens N."/>
            <person name="Weber N.D."/>
            <person name="Virtaneva K."/>
            <person name="Barbian K."/>
            <person name="Babar A."/>
            <person name="Rosenke K."/>
        </authorList>
    </citation>
    <scope>NUCLEOTIDE SEQUENCE</scope>
    <source>
        <strain evidence="2">92-2</strain>
    </source>
</reference>
<evidence type="ECO:0000259" key="1">
    <source>
        <dbReference type="Pfam" id="PF13643"/>
    </source>
</evidence>
<feature type="domain" description="DUF4145" evidence="1">
    <location>
        <begin position="96"/>
        <end position="183"/>
    </location>
</feature>
<dbReference type="RefSeq" id="WP_227118227.1">
    <property type="nucleotide sequence ID" value="NZ_LT598928.1"/>
</dbReference>